<dbReference type="GO" id="GO:0016987">
    <property type="term" value="F:sigma factor activity"/>
    <property type="evidence" value="ECO:0007669"/>
    <property type="project" value="InterPro"/>
</dbReference>
<evidence type="ECO:0000259" key="1">
    <source>
        <dbReference type="Pfam" id="PF08281"/>
    </source>
</evidence>
<dbReference type="InterPro" id="IPR013249">
    <property type="entry name" value="RNA_pol_sigma70_r4_t2"/>
</dbReference>
<dbReference type="GO" id="GO:0006352">
    <property type="term" value="P:DNA-templated transcription initiation"/>
    <property type="evidence" value="ECO:0007669"/>
    <property type="project" value="InterPro"/>
</dbReference>
<accession>A0A6M4G605</accession>
<proteinExistence type="predicted"/>
<feature type="domain" description="RNA polymerase sigma factor 70 region 4 type 2" evidence="1">
    <location>
        <begin position="106"/>
        <end position="156"/>
    </location>
</feature>
<dbReference type="InterPro" id="IPR013324">
    <property type="entry name" value="RNA_pol_sigma_r3/r4-like"/>
</dbReference>
<dbReference type="EMBL" id="CP053021">
    <property type="protein sequence ID" value="QJR02762.1"/>
    <property type="molecule type" value="Genomic_DNA"/>
</dbReference>
<name>A0A6M4G605_SPHYA</name>
<reference evidence="2 3" key="1">
    <citation type="submission" date="2020-04" db="EMBL/GenBank/DDBJ databases">
        <title>The Whole Genome Analysis of High salt-tolerant Sphingobium yanoikuyae YC-XJ2 with Aryl organophosphorus flame retardants (aryl-OPFRs)-degrading capacity and characteristics of Related phosphotriesterase.</title>
        <authorList>
            <person name="Li X."/>
        </authorList>
    </citation>
    <scope>NUCLEOTIDE SEQUENCE [LARGE SCALE GENOMIC DNA]</scope>
    <source>
        <strain evidence="2 3">YC-XJ2</strain>
    </source>
</reference>
<dbReference type="AlphaFoldDB" id="A0A6M4G605"/>
<sequence length="164" mass="18300">MSDHDARALLVEALDFFNDHPRFSLRRDRRRTSYELAARIDAFLMSDKAALPIVAAARQRWATTHGLRVDPDEQTVQRDGDGYWVRAWVRVDVAAPPEIRAAPIDRYARAVAALPEITRQVLLADFLGDEDFTAIAARLGITTPEVEQHIADALAAIAQALDRA</sequence>
<dbReference type="SUPFAM" id="SSF88659">
    <property type="entry name" value="Sigma3 and sigma4 domains of RNA polymerase sigma factors"/>
    <property type="match status" value="1"/>
</dbReference>
<dbReference type="InterPro" id="IPR036388">
    <property type="entry name" value="WH-like_DNA-bd_sf"/>
</dbReference>
<dbReference type="RefSeq" id="WP_169861161.1">
    <property type="nucleotide sequence ID" value="NZ_CP053021.1"/>
</dbReference>
<evidence type="ECO:0000313" key="2">
    <source>
        <dbReference type="EMBL" id="QJR02762.1"/>
    </source>
</evidence>
<evidence type="ECO:0000313" key="3">
    <source>
        <dbReference type="Proteomes" id="UP000502611"/>
    </source>
</evidence>
<dbReference type="GO" id="GO:0003677">
    <property type="term" value="F:DNA binding"/>
    <property type="evidence" value="ECO:0007669"/>
    <property type="project" value="InterPro"/>
</dbReference>
<gene>
    <name evidence="2" type="ORF">HH800_11545</name>
</gene>
<dbReference type="Pfam" id="PF08281">
    <property type="entry name" value="Sigma70_r4_2"/>
    <property type="match status" value="1"/>
</dbReference>
<dbReference type="Proteomes" id="UP000502611">
    <property type="component" value="Chromosome"/>
</dbReference>
<organism evidence="2 3">
    <name type="scientific">Sphingobium yanoikuyae</name>
    <name type="common">Sphingomonas yanoikuyae</name>
    <dbReference type="NCBI Taxonomy" id="13690"/>
    <lineage>
        <taxon>Bacteria</taxon>
        <taxon>Pseudomonadati</taxon>
        <taxon>Pseudomonadota</taxon>
        <taxon>Alphaproteobacteria</taxon>
        <taxon>Sphingomonadales</taxon>
        <taxon>Sphingomonadaceae</taxon>
        <taxon>Sphingobium</taxon>
    </lineage>
</organism>
<protein>
    <recommendedName>
        <fullName evidence="1">RNA polymerase sigma factor 70 region 4 type 2 domain-containing protein</fullName>
    </recommendedName>
</protein>
<dbReference type="Gene3D" id="1.10.10.10">
    <property type="entry name" value="Winged helix-like DNA-binding domain superfamily/Winged helix DNA-binding domain"/>
    <property type="match status" value="1"/>
</dbReference>